<evidence type="ECO:0000256" key="2">
    <source>
        <dbReference type="ARBA" id="ARBA00022630"/>
    </source>
</evidence>
<dbReference type="PRINTS" id="PR00368">
    <property type="entry name" value="FADPNR"/>
</dbReference>
<sequence length="357" mass="38673">MHTGRINTIDAAERVLADGHADMVGMARAHIADGEILSKAREGRTDEIRPCIGGNDCISRRYVEGLPFGCAVNPHAAKELDGPWGPVARPRRLMVVGGGPAGMELAALAAEGGHAVDLWEAADELGGQLRVAAAAPSYDQYSRYLDWQERRLERLEVKIRLGECADADAVITTGTDVVAVATGATPHRPLIKGIHGENVFDIREVLRGDVSVGQRVLVVAQDDHLPPLSVTDFLSERGHDVTMVYATTGPGQLLGRYILGGILGRLHSRGVVFRFMEEVTEIAPDRVRVANVYSRCEEELTGFDSVVLACGGDADAELYDQLRTRMPEVHLLGDAFAPRRLVSATRQAYELAKVLRA</sequence>
<dbReference type="EMBL" id="JAVDXW010000001">
    <property type="protein sequence ID" value="MDR7303941.1"/>
    <property type="molecule type" value="Genomic_DNA"/>
</dbReference>
<dbReference type="GO" id="GO:0016491">
    <property type="term" value="F:oxidoreductase activity"/>
    <property type="evidence" value="ECO:0007669"/>
    <property type="project" value="UniProtKB-KW"/>
</dbReference>
<evidence type="ECO:0000313" key="5">
    <source>
        <dbReference type="EMBL" id="MDR7303941.1"/>
    </source>
</evidence>
<dbReference type="AlphaFoldDB" id="A0AAE4CNZ6"/>
<evidence type="ECO:0000256" key="3">
    <source>
        <dbReference type="ARBA" id="ARBA00022643"/>
    </source>
</evidence>
<comment type="caution">
    <text evidence="5">The sequence shown here is derived from an EMBL/GenBank/DDBJ whole genome shotgun (WGS) entry which is preliminary data.</text>
</comment>
<gene>
    <name evidence="5" type="ORF">JOF55_004122</name>
</gene>
<dbReference type="Gene3D" id="3.40.50.720">
    <property type="entry name" value="NAD(P)-binding Rossmann-like Domain"/>
    <property type="match status" value="1"/>
</dbReference>
<dbReference type="Proteomes" id="UP001180845">
    <property type="component" value="Unassembled WGS sequence"/>
</dbReference>
<dbReference type="SUPFAM" id="SSF51395">
    <property type="entry name" value="FMN-linked oxidoreductases"/>
    <property type="match status" value="1"/>
</dbReference>
<dbReference type="Gene3D" id="3.20.20.70">
    <property type="entry name" value="Aldolase class I"/>
    <property type="match status" value="1"/>
</dbReference>
<proteinExistence type="predicted"/>
<name>A0AAE4CNZ6_9ACTN</name>
<dbReference type="PANTHER" id="PTHR42917">
    <property type="entry name" value="2,4-DIENOYL-COA REDUCTASE"/>
    <property type="match status" value="1"/>
</dbReference>
<accession>A0AAE4CNZ6</accession>
<dbReference type="InterPro" id="IPR051793">
    <property type="entry name" value="NADH:flavin_oxidoreductase"/>
</dbReference>
<keyword evidence="4" id="KW-0560">Oxidoreductase</keyword>
<reference evidence="5" key="1">
    <citation type="submission" date="2023-07" db="EMBL/GenBank/DDBJ databases">
        <title>Sequencing the genomes of 1000 actinobacteria strains.</title>
        <authorList>
            <person name="Klenk H.-P."/>
        </authorList>
    </citation>
    <scope>NUCLEOTIDE SEQUENCE</scope>
    <source>
        <strain evidence="5">DSM 45977</strain>
    </source>
</reference>
<keyword evidence="6" id="KW-1185">Reference proteome</keyword>
<dbReference type="RefSeq" id="WP_310276844.1">
    <property type="nucleotide sequence ID" value="NZ_JAVDXW010000001.1"/>
</dbReference>
<dbReference type="SUPFAM" id="SSF51905">
    <property type="entry name" value="FAD/NAD(P)-binding domain"/>
    <property type="match status" value="1"/>
</dbReference>
<keyword evidence="2" id="KW-0285">Flavoprotein</keyword>
<keyword evidence="3" id="KW-0288">FMN</keyword>
<dbReference type="PRINTS" id="PR00411">
    <property type="entry name" value="PNDRDTASEI"/>
</dbReference>
<dbReference type="InterPro" id="IPR013785">
    <property type="entry name" value="Aldolase_TIM"/>
</dbReference>
<evidence type="ECO:0000256" key="4">
    <source>
        <dbReference type="ARBA" id="ARBA00023002"/>
    </source>
</evidence>
<comment type="cofactor">
    <cofactor evidence="1">
        <name>FMN</name>
        <dbReference type="ChEBI" id="CHEBI:58210"/>
    </cofactor>
</comment>
<dbReference type="Gene3D" id="3.50.50.60">
    <property type="entry name" value="FAD/NAD(P)-binding domain"/>
    <property type="match status" value="1"/>
</dbReference>
<organism evidence="5 6">
    <name type="scientific">Haloactinomyces albus</name>
    <dbReference type="NCBI Taxonomy" id="1352928"/>
    <lineage>
        <taxon>Bacteria</taxon>
        <taxon>Bacillati</taxon>
        <taxon>Actinomycetota</taxon>
        <taxon>Actinomycetes</taxon>
        <taxon>Actinopolysporales</taxon>
        <taxon>Actinopolysporaceae</taxon>
        <taxon>Haloactinomyces</taxon>
    </lineage>
</organism>
<dbReference type="Pfam" id="PF13450">
    <property type="entry name" value="NAD_binding_8"/>
    <property type="match status" value="1"/>
</dbReference>
<evidence type="ECO:0000313" key="6">
    <source>
        <dbReference type="Proteomes" id="UP001180845"/>
    </source>
</evidence>
<dbReference type="PANTHER" id="PTHR42917:SF2">
    <property type="entry name" value="2,4-DIENOYL-COA REDUCTASE [(2E)-ENOYL-COA-PRODUCING]"/>
    <property type="match status" value="1"/>
</dbReference>
<dbReference type="InterPro" id="IPR036188">
    <property type="entry name" value="FAD/NAD-bd_sf"/>
</dbReference>
<protein>
    <submittedName>
        <fullName evidence="5">NADPH-dependent 2,4-dienoyl-CoA reductase/sulfur reductase-like enzyme</fullName>
    </submittedName>
</protein>
<evidence type="ECO:0000256" key="1">
    <source>
        <dbReference type="ARBA" id="ARBA00001917"/>
    </source>
</evidence>